<name>A0A5C1AKL3_9BACT</name>
<keyword evidence="1" id="KW-1133">Transmembrane helix</keyword>
<evidence type="ECO:0000313" key="2">
    <source>
        <dbReference type="EMBL" id="QEL19919.1"/>
    </source>
</evidence>
<evidence type="ECO:0000256" key="1">
    <source>
        <dbReference type="SAM" id="Phobius"/>
    </source>
</evidence>
<accession>A0A5C1AKL3</accession>
<gene>
    <name evidence="2" type="ORF">PX52LOC_07001</name>
</gene>
<dbReference type="AlphaFoldDB" id="A0A5C1AKL3"/>
<feature type="transmembrane region" description="Helical" evidence="1">
    <location>
        <begin position="73"/>
        <end position="95"/>
    </location>
</feature>
<keyword evidence="1" id="KW-0812">Transmembrane</keyword>
<feature type="transmembrane region" description="Helical" evidence="1">
    <location>
        <begin position="107"/>
        <end position="125"/>
    </location>
</feature>
<organism evidence="2 3">
    <name type="scientific">Limnoglobus roseus</name>
    <dbReference type="NCBI Taxonomy" id="2598579"/>
    <lineage>
        <taxon>Bacteria</taxon>
        <taxon>Pseudomonadati</taxon>
        <taxon>Planctomycetota</taxon>
        <taxon>Planctomycetia</taxon>
        <taxon>Gemmatales</taxon>
        <taxon>Gemmataceae</taxon>
        <taxon>Limnoglobus</taxon>
    </lineage>
</organism>
<feature type="transmembrane region" description="Helical" evidence="1">
    <location>
        <begin position="24"/>
        <end position="52"/>
    </location>
</feature>
<evidence type="ECO:0000313" key="3">
    <source>
        <dbReference type="Proteomes" id="UP000324974"/>
    </source>
</evidence>
<dbReference type="KEGG" id="lrs:PX52LOC_07001"/>
<protein>
    <submittedName>
        <fullName evidence="2">Uncharacterized protein</fullName>
    </submittedName>
</protein>
<dbReference type="Proteomes" id="UP000324974">
    <property type="component" value="Chromosome"/>
</dbReference>
<keyword evidence="1" id="KW-0472">Membrane</keyword>
<sequence>MLLCVLGPIALPHWMYDTHLRLDWPWTVSLAGSAMGMIVAVAVLEVGLRFAGELWREQLQRWPTGKRVPPNPAVVFWWYTVVFAHLIGLGTFYTTLDGGLRWAAAKWVYLGYIVPGTALAVARWGQWSLVERLFLRWGWAPVLAVGVPVALPKLLAAGLIVDPWD</sequence>
<proteinExistence type="predicted"/>
<feature type="transmembrane region" description="Helical" evidence="1">
    <location>
        <begin position="137"/>
        <end position="161"/>
    </location>
</feature>
<dbReference type="EMBL" id="CP042425">
    <property type="protein sequence ID" value="QEL19919.1"/>
    <property type="molecule type" value="Genomic_DNA"/>
</dbReference>
<keyword evidence="3" id="KW-1185">Reference proteome</keyword>
<reference evidence="3" key="1">
    <citation type="submission" date="2019-08" db="EMBL/GenBank/DDBJ databases">
        <title>Limnoglobus roseus gen. nov., sp. nov., a novel freshwater planctomycete with a giant genome from the family Gemmataceae.</title>
        <authorList>
            <person name="Kulichevskaya I.S."/>
            <person name="Naumoff D.G."/>
            <person name="Miroshnikov K."/>
            <person name="Ivanova A."/>
            <person name="Philippov D.A."/>
            <person name="Hakobyan A."/>
            <person name="Rijpstra I.C."/>
            <person name="Sinninghe Damste J.S."/>
            <person name="Liesack W."/>
            <person name="Dedysh S.N."/>
        </authorList>
    </citation>
    <scope>NUCLEOTIDE SEQUENCE [LARGE SCALE GENOMIC DNA]</scope>
    <source>
        <strain evidence="3">PX52</strain>
    </source>
</reference>